<accession>A0AAE0SS60</accession>
<dbReference type="AlphaFoldDB" id="A0AAE0SS60"/>
<proteinExistence type="predicted"/>
<sequence length="173" mass="20010">MMGNAESTYHNTNRPIHQSRRGSGRIIGETEMRPSQLRFTQDSISNRFQDGHTLDETFRQFLYKEISMGQYEQVPNLVAMQYQGSWFVVRGNRRLYLMKKLEGAGAITTVKVLMKTFDQEVFNRQFTTRNMGLSIRVRGDTNIEQKLNQIVANWRSRHGGGADGQSNDWCILL</sequence>
<evidence type="ECO:0008006" key="4">
    <source>
        <dbReference type="Google" id="ProtNLM"/>
    </source>
</evidence>
<dbReference type="Proteomes" id="UP001195483">
    <property type="component" value="Unassembled WGS sequence"/>
</dbReference>
<keyword evidence="3" id="KW-1185">Reference proteome</keyword>
<name>A0AAE0SS60_9BIVA</name>
<evidence type="ECO:0000313" key="2">
    <source>
        <dbReference type="EMBL" id="KAK3596618.1"/>
    </source>
</evidence>
<protein>
    <recommendedName>
        <fullName evidence="4">ParB/Sulfiredoxin domain-containing protein</fullName>
    </recommendedName>
</protein>
<organism evidence="2 3">
    <name type="scientific">Potamilus streckersoni</name>
    <dbReference type="NCBI Taxonomy" id="2493646"/>
    <lineage>
        <taxon>Eukaryota</taxon>
        <taxon>Metazoa</taxon>
        <taxon>Spiralia</taxon>
        <taxon>Lophotrochozoa</taxon>
        <taxon>Mollusca</taxon>
        <taxon>Bivalvia</taxon>
        <taxon>Autobranchia</taxon>
        <taxon>Heteroconchia</taxon>
        <taxon>Palaeoheterodonta</taxon>
        <taxon>Unionida</taxon>
        <taxon>Unionoidea</taxon>
        <taxon>Unionidae</taxon>
        <taxon>Ambleminae</taxon>
        <taxon>Lampsilini</taxon>
        <taxon>Potamilus</taxon>
    </lineage>
</organism>
<evidence type="ECO:0000313" key="3">
    <source>
        <dbReference type="Proteomes" id="UP001195483"/>
    </source>
</evidence>
<gene>
    <name evidence="2" type="ORF">CHS0354_039796</name>
</gene>
<reference evidence="2" key="2">
    <citation type="journal article" date="2021" name="Genome Biol. Evol.">
        <title>Developing a high-quality reference genome for a parasitic bivalve with doubly uniparental inheritance (Bivalvia: Unionida).</title>
        <authorList>
            <person name="Smith C.H."/>
        </authorList>
    </citation>
    <scope>NUCLEOTIDE SEQUENCE</scope>
    <source>
        <strain evidence="2">CHS0354</strain>
        <tissue evidence="2">Mantle</tissue>
    </source>
</reference>
<evidence type="ECO:0000256" key="1">
    <source>
        <dbReference type="SAM" id="MobiDB-lite"/>
    </source>
</evidence>
<reference evidence="2" key="3">
    <citation type="submission" date="2023-05" db="EMBL/GenBank/DDBJ databases">
        <authorList>
            <person name="Smith C.H."/>
        </authorList>
    </citation>
    <scope>NUCLEOTIDE SEQUENCE</scope>
    <source>
        <strain evidence="2">CHS0354</strain>
        <tissue evidence="2">Mantle</tissue>
    </source>
</reference>
<feature type="compositionally biased region" description="Polar residues" evidence="1">
    <location>
        <begin position="1"/>
        <end position="16"/>
    </location>
</feature>
<reference evidence="2" key="1">
    <citation type="journal article" date="2021" name="Genome Biol. Evol.">
        <title>A High-Quality Reference Genome for a Parasitic Bivalve with Doubly Uniparental Inheritance (Bivalvia: Unionida).</title>
        <authorList>
            <person name="Smith C.H."/>
        </authorList>
    </citation>
    <scope>NUCLEOTIDE SEQUENCE</scope>
    <source>
        <strain evidence="2">CHS0354</strain>
    </source>
</reference>
<feature type="region of interest" description="Disordered" evidence="1">
    <location>
        <begin position="1"/>
        <end position="30"/>
    </location>
</feature>
<dbReference type="EMBL" id="JAEAOA010002321">
    <property type="protein sequence ID" value="KAK3596618.1"/>
    <property type="molecule type" value="Genomic_DNA"/>
</dbReference>
<comment type="caution">
    <text evidence="2">The sequence shown here is derived from an EMBL/GenBank/DDBJ whole genome shotgun (WGS) entry which is preliminary data.</text>
</comment>